<dbReference type="Proteomes" id="UP001525379">
    <property type="component" value="Unassembled WGS sequence"/>
</dbReference>
<organism evidence="3 4">
    <name type="scientific">Pseudoclavibacter albus</name>
    <dbReference type="NCBI Taxonomy" id="272241"/>
    <lineage>
        <taxon>Bacteria</taxon>
        <taxon>Bacillati</taxon>
        <taxon>Actinomycetota</taxon>
        <taxon>Actinomycetes</taxon>
        <taxon>Micrococcales</taxon>
        <taxon>Microbacteriaceae</taxon>
        <taxon>Pseudoclavibacter</taxon>
    </lineage>
</organism>
<evidence type="ECO:0000313" key="3">
    <source>
        <dbReference type="EMBL" id="MCT2043049.1"/>
    </source>
</evidence>
<dbReference type="RefSeq" id="WP_260104321.1">
    <property type="nucleotide sequence ID" value="NZ_JALXSQ010000024.1"/>
</dbReference>
<keyword evidence="4" id="KW-1185">Reference proteome</keyword>
<keyword evidence="1" id="KW-0175">Coiled coil</keyword>
<feature type="coiled-coil region" evidence="1">
    <location>
        <begin position="14"/>
        <end position="52"/>
    </location>
</feature>
<gene>
    <name evidence="3" type="ORF">M3D15_06850</name>
</gene>
<name>A0ABT2HXL6_9MICO</name>
<sequence length="117" mass="13064">MAKTPTTDEALERARQAQAERLDAIRVLTEARQKLEAEQRSTEEERADLERRIAQRLSDASEADKAAYDAALKLGWTATELRKIGLPAIAKTATPRKRRRKTTNSIDTTSTTPIADD</sequence>
<evidence type="ECO:0008006" key="5">
    <source>
        <dbReference type="Google" id="ProtNLM"/>
    </source>
</evidence>
<comment type="caution">
    <text evidence="3">The sequence shown here is derived from an EMBL/GenBank/DDBJ whole genome shotgun (WGS) entry which is preliminary data.</text>
</comment>
<proteinExistence type="predicted"/>
<evidence type="ECO:0000313" key="4">
    <source>
        <dbReference type="Proteomes" id="UP001525379"/>
    </source>
</evidence>
<reference evidence="3 4" key="1">
    <citation type="submission" date="2022-04" db="EMBL/GenBank/DDBJ databases">
        <title>Human microbiome associated bacterial genomes.</title>
        <authorList>
            <person name="Sandstrom S."/>
            <person name="Salamzade R."/>
            <person name="Kalan L.R."/>
        </authorList>
    </citation>
    <scope>NUCLEOTIDE SEQUENCE [LARGE SCALE GENOMIC DNA]</scope>
    <source>
        <strain evidence="4">p3-SID1799</strain>
    </source>
</reference>
<evidence type="ECO:0000256" key="1">
    <source>
        <dbReference type="SAM" id="Coils"/>
    </source>
</evidence>
<accession>A0ABT2HXL6</accession>
<evidence type="ECO:0000256" key="2">
    <source>
        <dbReference type="SAM" id="MobiDB-lite"/>
    </source>
</evidence>
<feature type="region of interest" description="Disordered" evidence="2">
    <location>
        <begin position="90"/>
        <end position="117"/>
    </location>
</feature>
<dbReference type="EMBL" id="JALXSQ010000024">
    <property type="protein sequence ID" value="MCT2043049.1"/>
    <property type="molecule type" value="Genomic_DNA"/>
</dbReference>
<protein>
    <recommendedName>
        <fullName evidence="5">DNA-binding protein</fullName>
    </recommendedName>
</protein>
<feature type="compositionally biased region" description="Low complexity" evidence="2">
    <location>
        <begin position="103"/>
        <end position="117"/>
    </location>
</feature>